<dbReference type="OrthoDB" id="679318at2759"/>
<organism evidence="2 3">
    <name type="scientific">Carnegiea gigantea</name>
    <dbReference type="NCBI Taxonomy" id="171969"/>
    <lineage>
        <taxon>Eukaryota</taxon>
        <taxon>Viridiplantae</taxon>
        <taxon>Streptophyta</taxon>
        <taxon>Embryophyta</taxon>
        <taxon>Tracheophyta</taxon>
        <taxon>Spermatophyta</taxon>
        <taxon>Magnoliopsida</taxon>
        <taxon>eudicotyledons</taxon>
        <taxon>Gunneridae</taxon>
        <taxon>Pentapetalae</taxon>
        <taxon>Caryophyllales</taxon>
        <taxon>Cactineae</taxon>
        <taxon>Cactaceae</taxon>
        <taxon>Cactoideae</taxon>
        <taxon>Echinocereeae</taxon>
        <taxon>Carnegiea</taxon>
    </lineage>
</organism>
<feature type="region of interest" description="Disordered" evidence="1">
    <location>
        <begin position="1"/>
        <end position="46"/>
    </location>
</feature>
<dbReference type="AlphaFoldDB" id="A0A9Q1Q8Y6"/>
<accession>A0A9Q1Q8Y6</accession>
<evidence type="ECO:0000313" key="2">
    <source>
        <dbReference type="EMBL" id="KAJ8432420.1"/>
    </source>
</evidence>
<feature type="compositionally biased region" description="Basic and acidic residues" evidence="1">
    <location>
        <begin position="33"/>
        <end position="42"/>
    </location>
</feature>
<proteinExistence type="predicted"/>
<feature type="compositionally biased region" description="Acidic residues" evidence="1">
    <location>
        <begin position="18"/>
        <end position="28"/>
    </location>
</feature>
<sequence length="192" mass="22221">MRELAKPVVQKGHISEVEISDGSDDEENNSNYEEEHINGDDDKREEEEEITISNIVDLKQIPGKFSKWLVESLDPYFKLPVYLTLGVPIRGRQIVEVSESSIDEEYESSMLQKTGESFKRNSIIYLNCYYNKSFLKNVKDVNQITSLNWCQFILDKLICSVRHYKESKAGKGVYFDRPLFFLIVPIQQAIPS</sequence>
<reference evidence="2" key="1">
    <citation type="submission" date="2022-04" db="EMBL/GenBank/DDBJ databases">
        <title>Carnegiea gigantea Genome sequencing and assembly v2.</title>
        <authorList>
            <person name="Copetti D."/>
            <person name="Sanderson M.J."/>
            <person name="Burquez A."/>
            <person name="Wojciechowski M.F."/>
        </authorList>
    </citation>
    <scope>NUCLEOTIDE SEQUENCE</scope>
    <source>
        <strain evidence="2">SGP5-SGP5p</strain>
        <tissue evidence="2">Aerial part</tissue>
    </source>
</reference>
<name>A0A9Q1Q8Y6_9CARY</name>
<dbReference type="PANTHER" id="PTHR34835">
    <property type="entry name" value="OS07G0283600 PROTEIN-RELATED"/>
    <property type="match status" value="1"/>
</dbReference>
<protein>
    <submittedName>
        <fullName evidence="2">Uncharacterized protein</fullName>
    </submittedName>
</protein>
<dbReference type="PANTHER" id="PTHR34835:SF34">
    <property type="entry name" value="OS08G0555500 PROTEIN"/>
    <property type="match status" value="1"/>
</dbReference>
<keyword evidence="3" id="KW-1185">Reference proteome</keyword>
<dbReference type="Proteomes" id="UP001153076">
    <property type="component" value="Unassembled WGS sequence"/>
</dbReference>
<comment type="caution">
    <text evidence="2">The sequence shown here is derived from an EMBL/GenBank/DDBJ whole genome shotgun (WGS) entry which is preliminary data.</text>
</comment>
<dbReference type="EMBL" id="JAKOGI010000608">
    <property type="protein sequence ID" value="KAJ8432420.1"/>
    <property type="molecule type" value="Genomic_DNA"/>
</dbReference>
<evidence type="ECO:0000256" key="1">
    <source>
        <dbReference type="SAM" id="MobiDB-lite"/>
    </source>
</evidence>
<gene>
    <name evidence="2" type="ORF">Cgig2_013834</name>
</gene>
<evidence type="ECO:0000313" key="3">
    <source>
        <dbReference type="Proteomes" id="UP001153076"/>
    </source>
</evidence>